<evidence type="ECO:0000256" key="1">
    <source>
        <dbReference type="SAM" id="Coils"/>
    </source>
</evidence>
<proteinExistence type="predicted"/>
<feature type="compositionally biased region" description="Polar residues" evidence="2">
    <location>
        <begin position="236"/>
        <end position="251"/>
    </location>
</feature>
<feature type="compositionally biased region" description="Polar residues" evidence="2">
    <location>
        <begin position="208"/>
        <end position="222"/>
    </location>
</feature>
<accession>A0A9P6X1M4</accession>
<feature type="compositionally biased region" description="Basic and acidic residues" evidence="2">
    <location>
        <begin position="134"/>
        <end position="143"/>
    </location>
</feature>
<dbReference type="OrthoDB" id="2259820at2759"/>
<feature type="compositionally biased region" description="Basic and acidic residues" evidence="2">
    <location>
        <begin position="1"/>
        <end position="20"/>
    </location>
</feature>
<feature type="region of interest" description="Disordered" evidence="2">
    <location>
        <begin position="200"/>
        <end position="302"/>
    </location>
</feature>
<comment type="caution">
    <text evidence="3">The sequence shown here is derived from an EMBL/GenBank/DDBJ whole genome shotgun (WGS) entry which is preliminary data.</text>
</comment>
<feature type="region of interest" description="Disordered" evidence="2">
    <location>
        <begin position="690"/>
        <end position="785"/>
    </location>
</feature>
<keyword evidence="1" id="KW-0175">Coiled coil</keyword>
<keyword evidence="4" id="KW-1185">Reference proteome</keyword>
<feature type="compositionally biased region" description="Polar residues" evidence="2">
    <location>
        <begin position="703"/>
        <end position="719"/>
    </location>
</feature>
<evidence type="ECO:0000256" key="2">
    <source>
        <dbReference type="SAM" id="MobiDB-lite"/>
    </source>
</evidence>
<reference evidence="3" key="1">
    <citation type="journal article" date="2020" name="Microb. Genom.">
        <title>Genetic diversity of clinical and environmental Mucorales isolates obtained from an investigation of mucormycosis cases among solid organ transplant recipients.</title>
        <authorList>
            <person name="Nguyen M.H."/>
            <person name="Kaul D."/>
            <person name="Muto C."/>
            <person name="Cheng S.J."/>
            <person name="Richter R.A."/>
            <person name="Bruno V.M."/>
            <person name="Liu G."/>
            <person name="Beyhan S."/>
            <person name="Sundermann A.J."/>
            <person name="Mounaud S."/>
            <person name="Pasculle A.W."/>
            <person name="Nierman W.C."/>
            <person name="Driscoll E."/>
            <person name="Cumbie R."/>
            <person name="Clancy C.J."/>
            <person name="Dupont C.L."/>
        </authorList>
    </citation>
    <scope>NUCLEOTIDE SEQUENCE</scope>
    <source>
        <strain evidence="3">GL11</strain>
    </source>
</reference>
<name>A0A9P6X1M4_RHIOR</name>
<dbReference type="Proteomes" id="UP000716291">
    <property type="component" value="Unassembled WGS sequence"/>
</dbReference>
<feature type="compositionally biased region" description="Basic and acidic residues" evidence="2">
    <location>
        <begin position="346"/>
        <end position="359"/>
    </location>
</feature>
<dbReference type="EMBL" id="JAANQT010002111">
    <property type="protein sequence ID" value="KAG1303133.1"/>
    <property type="molecule type" value="Genomic_DNA"/>
</dbReference>
<feature type="compositionally biased region" description="Low complexity" evidence="2">
    <location>
        <begin position="115"/>
        <end position="131"/>
    </location>
</feature>
<feature type="coiled-coil region" evidence="1">
    <location>
        <begin position="388"/>
        <end position="459"/>
    </location>
</feature>
<feature type="compositionally biased region" description="Low complexity" evidence="2">
    <location>
        <begin position="89"/>
        <end position="106"/>
    </location>
</feature>
<feature type="compositionally biased region" description="Pro residues" evidence="2">
    <location>
        <begin position="33"/>
        <end position="51"/>
    </location>
</feature>
<feature type="compositionally biased region" description="Polar residues" evidence="2">
    <location>
        <begin position="726"/>
        <end position="743"/>
    </location>
</feature>
<feature type="region of interest" description="Disordered" evidence="2">
    <location>
        <begin position="346"/>
        <end position="373"/>
    </location>
</feature>
<gene>
    <name evidence="3" type="ORF">G6F64_010333</name>
</gene>
<feature type="region of interest" description="Disordered" evidence="2">
    <location>
        <begin position="1"/>
        <end position="143"/>
    </location>
</feature>
<evidence type="ECO:0000313" key="3">
    <source>
        <dbReference type="EMBL" id="KAG1303133.1"/>
    </source>
</evidence>
<dbReference type="AlphaFoldDB" id="A0A9P6X1M4"/>
<organism evidence="3 4">
    <name type="scientific">Rhizopus oryzae</name>
    <name type="common">Mucormycosis agent</name>
    <name type="synonym">Rhizopus arrhizus var. delemar</name>
    <dbReference type="NCBI Taxonomy" id="64495"/>
    <lineage>
        <taxon>Eukaryota</taxon>
        <taxon>Fungi</taxon>
        <taxon>Fungi incertae sedis</taxon>
        <taxon>Mucoromycota</taxon>
        <taxon>Mucoromycotina</taxon>
        <taxon>Mucoromycetes</taxon>
        <taxon>Mucorales</taxon>
        <taxon>Mucorineae</taxon>
        <taxon>Rhizopodaceae</taxon>
        <taxon>Rhizopus</taxon>
    </lineage>
</organism>
<sequence length="981" mass="109498">MSYRNREGEPPHHFRPEVFERLGPVSRHYRRPSSPPPPLPPPHYYYPPRPPNVGLRIASRHQYYSARHDPRHYYSQEKQRFNFVKNDRTSSSSSTPSSSSSSSSSSKPVISFLPNNNTTNSSNDKSNSTSSLPSKHETKDRDKVARAIQITVKMDKPDSEIENEMSVNIPGLDSAAAATASSTNVSRKVNVSTIKDNNNISSKDKIKQSTSDTNNYSSAEDLSSSNKKKSFKVVLHNSTKSLSHPSNSTVNTSSFDKPKKPSTSSKDPKPPTVSSTTPKLVKSGSDHLPAQPPTEPAAMRNRHSNTQAIKTTKDPEPDSNFSPPLMEPAVMKKKNDVTQKALAEAHLNHQPETKSEKIKSSTPVAKASVKESSLQRNDKKFVNDSSVVDTLLEERKKLESRLEKTIEEKIANLEHLKAVKEQSVRDKIKQEEQDPLNFIADLKDLIKVHVEKRDNFERQLRSQHVGEKQHFLNQEIDYEKQMIRLLEDRVILQNERIKKIKEKMKGDLELIRSTFDEKIKETRKQYEEDKAQIAAKFEKQKTAVELQNANHPLNIIENEKNAIQSTSVTHGSNLAAAVNAKAAIKESTKAGANTKMVVAAEETIQSIPSLQDVLNESLLKTTQGKATDQVQAVMEDTVMQDAEKEEPSLKTSEPCIEMAVDESNNQSIAVASTAEDMKVISATTINTSNSTNDVKTTARPAATINSKNAQMTTINTNNDLSKDAATLSNNNRNNDSSFQSSTNPKKRRRIFANHPEDSFATGTDVSKKEQKPQEAPMQKSQQHQPNSILQGIITSPMSNSPSVNLLDREASLKEKEDETPTRYLLLPIDERDDVVVDIFTDKIPSKRATESIHSMAAVSMSQCMPMISDTEEKVAPVNNNENLQAVDMVNHKQLLAETQPNNIDESKISDEPISMHIDDRNQPVEKISQAETVGSGNGKNIPKVNRDTAEIIKDWKVGMSATGEIYYEHRKTKERTTKRPT</sequence>
<feature type="compositionally biased region" description="Basic and acidic residues" evidence="2">
    <location>
        <begin position="66"/>
        <end position="88"/>
    </location>
</feature>
<protein>
    <submittedName>
        <fullName evidence="3">Uncharacterized protein</fullName>
    </submittedName>
</protein>
<evidence type="ECO:0000313" key="4">
    <source>
        <dbReference type="Proteomes" id="UP000716291"/>
    </source>
</evidence>